<evidence type="ECO:0000256" key="2">
    <source>
        <dbReference type="ARBA" id="ARBA00004236"/>
    </source>
</evidence>
<dbReference type="GO" id="GO:0005886">
    <property type="term" value="C:plasma membrane"/>
    <property type="evidence" value="ECO:0007669"/>
    <property type="project" value="UniProtKB-SubCell"/>
</dbReference>
<dbReference type="Gene3D" id="1.10.287.130">
    <property type="match status" value="1"/>
</dbReference>
<dbReference type="Proteomes" id="UP000076998">
    <property type="component" value="Unassembled WGS sequence"/>
</dbReference>
<evidence type="ECO:0000256" key="1">
    <source>
        <dbReference type="ARBA" id="ARBA00000085"/>
    </source>
</evidence>
<dbReference type="PRINTS" id="PR00344">
    <property type="entry name" value="BCTRLSENSOR"/>
</dbReference>
<dbReference type="GO" id="GO:0030295">
    <property type="term" value="F:protein kinase activator activity"/>
    <property type="evidence" value="ECO:0007669"/>
    <property type="project" value="TreeGrafter"/>
</dbReference>
<dbReference type="Gene3D" id="3.30.565.10">
    <property type="entry name" value="Histidine kinase-like ATPase, C-terminal domain"/>
    <property type="match status" value="1"/>
</dbReference>
<dbReference type="GO" id="GO:0007234">
    <property type="term" value="P:osmosensory signaling via phosphorelay pathway"/>
    <property type="evidence" value="ECO:0007669"/>
    <property type="project" value="TreeGrafter"/>
</dbReference>
<dbReference type="SUPFAM" id="SSF55781">
    <property type="entry name" value="GAF domain-like"/>
    <property type="match status" value="1"/>
</dbReference>
<dbReference type="OrthoDB" id="9808408at2"/>
<dbReference type="PANTHER" id="PTHR42878">
    <property type="entry name" value="TWO-COMPONENT HISTIDINE KINASE"/>
    <property type="match status" value="1"/>
</dbReference>
<dbReference type="GO" id="GO:0000156">
    <property type="term" value="F:phosphorelay response regulator activity"/>
    <property type="evidence" value="ECO:0007669"/>
    <property type="project" value="TreeGrafter"/>
</dbReference>
<comment type="catalytic activity">
    <reaction evidence="1">
        <text>ATP + protein L-histidine = ADP + protein N-phospho-L-histidine.</text>
        <dbReference type="EC" id="2.7.13.3"/>
    </reaction>
</comment>
<dbReference type="EMBL" id="LSTV01000001">
    <property type="protein sequence ID" value="OAH50954.1"/>
    <property type="molecule type" value="Genomic_DNA"/>
</dbReference>
<evidence type="ECO:0000313" key="13">
    <source>
        <dbReference type="Proteomes" id="UP000076998"/>
    </source>
</evidence>
<dbReference type="Gene3D" id="3.30.450.40">
    <property type="match status" value="1"/>
</dbReference>
<evidence type="ECO:0000256" key="5">
    <source>
        <dbReference type="ARBA" id="ARBA00022679"/>
    </source>
</evidence>
<dbReference type="InterPro" id="IPR004358">
    <property type="entry name" value="Sig_transdc_His_kin-like_C"/>
</dbReference>
<keyword evidence="5" id="KW-0808">Transferase</keyword>
<evidence type="ECO:0000259" key="11">
    <source>
        <dbReference type="PROSITE" id="PS50109"/>
    </source>
</evidence>
<dbReference type="InterPro" id="IPR003661">
    <property type="entry name" value="HisK_dim/P_dom"/>
</dbReference>
<dbReference type="InterPro" id="IPR036890">
    <property type="entry name" value="HATPase_C_sf"/>
</dbReference>
<keyword evidence="7 12" id="KW-0418">Kinase</keyword>
<evidence type="ECO:0000256" key="3">
    <source>
        <dbReference type="ARBA" id="ARBA00012438"/>
    </source>
</evidence>
<dbReference type="AlphaFoldDB" id="A0A177KCU4"/>
<gene>
    <name evidence="12" type="ORF">AYL44_01340</name>
</gene>
<evidence type="ECO:0000256" key="4">
    <source>
        <dbReference type="ARBA" id="ARBA00022553"/>
    </source>
</evidence>
<dbReference type="InterPro" id="IPR005467">
    <property type="entry name" value="His_kinase_dom"/>
</dbReference>
<evidence type="ECO:0000256" key="6">
    <source>
        <dbReference type="ARBA" id="ARBA00022741"/>
    </source>
</evidence>
<name>A0A177KCU4_9MICO</name>
<dbReference type="SUPFAM" id="SSF47384">
    <property type="entry name" value="Homodimeric domain of signal transducing histidine kinase"/>
    <property type="match status" value="1"/>
</dbReference>
<protein>
    <recommendedName>
        <fullName evidence="10">Sensor-like histidine kinase SenX3</fullName>
        <ecNumber evidence="3">2.7.13.3</ecNumber>
    </recommendedName>
</protein>
<dbReference type="SMART" id="SM00388">
    <property type="entry name" value="HisKA"/>
    <property type="match status" value="1"/>
</dbReference>
<sequence length="395" mass="41612">MGEVRVKTADDAIRRAIIEDYRVLGEAPEADLQGLVQLAATVCGVPTAVINLIDDRFQHQIAAVGIEPAVCSREDSMCAVVFRKPGHTVVTDASLDERFAGNPFVTGEVANVKFYASSPLITPMGVPIGTICIFDEVPRELPEDESAALALIARQIVDVLELRRISRELGESNEQLENFAAQVAHDLRNPLTALTGYIELAADVPEVADLPAASRALARAESVADRMSGMIARLLDYARVGGSPIRRTAVDVEPLVASTMEDLRSAGEDNGAEVTVEASVPVQADPTLASVLVQNLVGNAVKFAGTGGRLPRVVVSVGTVASGVRIVVDDNGPGVPVAERELVLEPLERGSNAEAPGFGIGLATCRRIVESHGGRLGIDDSPLGGARIWVVLPSA</sequence>
<proteinExistence type="predicted"/>
<keyword evidence="4" id="KW-0597">Phosphoprotein</keyword>
<keyword evidence="8" id="KW-0067">ATP-binding</keyword>
<dbReference type="InterPro" id="IPR036097">
    <property type="entry name" value="HisK_dim/P_sf"/>
</dbReference>
<keyword evidence="9" id="KW-0902">Two-component regulatory system</keyword>
<comment type="caution">
    <text evidence="12">The sequence shown here is derived from an EMBL/GenBank/DDBJ whole genome shotgun (WGS) entry which is preliminary data.</text>
</comment>
<dbReference type="SMART" id="SM00387">
    <property type="entry name" value="HATPase_c"/>
    <property type="match status" value="1"/>
</dbReference>
<dbReference type="PANTHER" id="PTHR42878:SF7">
    <property type="entry name" value="SENSOR HISTIDINE KINASE GLRK"/>
    <property type="match status" value="1"/>
</dbReference>
<dbReference type="Pfam" id="PF02518">
    <property type="entry name" value="HATPase_c"/>
    <property type="match status" value="1"/>
</dbReference>
<evidence type="ECO:0000313" key="12">
    <source>
        <dbReference type="EMBL" id="OAH50954.1"/>
    </source>
</evidence>
<dbReference type="CDD" id="cd00082">
    <property type="entry name" value="HisKA"/>
    <property type="match status" value="1"/>
</dbReference>
<dbReference type="PROSITE" id="PS50109">
    <property type="entry name" value="HIS_KIN"/>
    <property type="match status" value="1"/>
</dbReference>
<comment type="subcellular location">
    <subcellularLocation>
        <location evidence="2">Cell membrane</location>
    </subcellularLocation>
</comment>
<dbReference type="Pfam" id="PF00512">
    <property type="entry name" value="HisKA"/>
    <property type="match status" value="1"/>
</dbReference>
<accession>A0A177KCU4</accession>
<dbReference type="SUPFAM" id="SSF55874">
    <property type="entry name" value="ATPase domain of HSP90 chaperone/DNA topoisomerase II/histidine kinase"/>
    <property type="match status" value="1"/>
</dbReference>
<evidence type="ECO:0000256" key="8">
    <source>
        <dbReference type="ARBA" id="ARBA00022840"/>
    </source>
</evidence>
<feature type="domain" description="Histidine kinase" evidence="11">
    <location>
        <begin position="182"/>
        <end position="395"/>
    </location>
</feature>
<keyword evidence="6" id="KW-0547">Nucleotide-binding</keyword>
<dbReference type="InterPro" id="IPR003594">
    <property type="entry name" value="HATPase_dom"/>
</dbReference>
<dbReference type="InterPro" id="IPR050351">
    <property type="entry name" value="BphY/WalK/GraS-like"/>
</dbReference>
<evidence type="ECO:0000256" key="7">
    <source>
        <dbReference type="ARBA" id="ARBA00022777"/>
    </source>
</evidence>
<dbReference type="GO" id="GO:0000155">
    <property type="term" value="F:phosphorelay sensor kinase activity"/>
    <property type="evidence" value="ECO:0007669"/>
    <property type="project" value="InterPro"/>
</dbReference>
<reference evidence="12 13" key="1">
    <citation type="submission" date="2016-02" db="EMBL/GenBank/DDBJ databases">
        <authorList>
            <person name="Wen L."/>
            <person name="He K."/>
            <person name="Yang H."/>
        </authorList>
    </citation>
    <scope>NUCLEOTIDE SEQUENCE [LARGE SCALE GENOMIC DNA]</scope>
    <source>
        <strain evidence="12 13">CD11_3</strain>
    </source>
</reference>
<evidence type="ECO:0000256" key="9">
    <source>
        <dbReference type="ARBA" id="ARBA00023012"/>
    </source>
</evidence>
<dbReference type="GO" id="GO:0005524">
    <property type="term" value="F:ATP binding"/>
    <property type="evidence" value="ECO:0007669"/>
    <property type="project" value="UniProtKB-KW"/>
</dbReference>
<organism evidence="12 13">
    <name type="scientific">Microbacterium oleivorans</name>
    <dbReference type="NCBI Taxonomy" id="273677"/>
    <lineage>
        <taxon>Bacteria</taxon>
        <taxon>Bacillati</taxon>
        <taxon>Actinomycetota</taxon>
        <taxon>Actinomycetes</taxon>
        <taxon>Micrococcales</taxon>
        <taxon>Microbacteriaceae</taxon>
        <taxon>Microbacterium</taxon>
    </lineage>
</organism>
<dbReference type="InterPro" id="IPR029016">
    <property type="entry name" value="GAF-like_dom_sf"/>
</dbReference>
<dbReference type="EC" id="2.7.13.3" evidence="3"/>
<evidence type="ECO:0000256" key="10">
    <source>
        <dbReference type="ARBA" id="ARBA00039401"/>
    </source>
</evidence>